<organism evidence="1 2">
    <name type="scientific">Flavobacterium gilvum</name>
    <dbReference type="NCBI Taxonomy" id="1492737"/>
    <lineage>
        <taxon>Bacteria</taxon>
        <taxon>Pseudomonadati</taxon>
        <taxon>Bacteroidota</taxon>
        <taxon>Flavobacteriia</taxon>
        <taxon>Flavobacteriales</taxon>
        <taxon>Flavobacteriaceae</taxon>
        <taxon>Flavobacterium</taxon>
    </lineage>
</organism>
<dbReference type="EMBL" id="CP017479">
    <property type="protein sequence ID" value="AOW09786.1"/>
    <property type="molecule type" value="Genomic_DNA"/>
</dbReference>
<dbReference type="AlphaFoldDB" id="A0AAC9I5L2"/>
<dbReference type="KEGG" id="fgl:EM308_09870"/>
<dbReference type="Proteomes" id="UP000175968">
    <property type="component" value="Chromosome"/>
</dbReference>
<protein>
    <submittedName>
        <fullName evidence="1">Uncharacterized protein</fullName>
    </submittedName>
</protein>
<dbReference type="RefSeq" id="WP_035634850.1">
    <property type="nucleotide sequence ID" value="NZ_CP017479.1"/>
</dbReference>
<sequence>MFNFFFKNQPKKYTKIENHLFGIVTQLLKISTTEIDCDEQERKYYLTNKKQYFSVAIFSKHSVIRMTNNRDSIAEKYDEIFIEDVLKTVKEEQRRRMELPYNPTTNNI</sequence>
<reference evidence="1 2" key="1">
    <citation type="submission" date="2016-10" db="EMBL/GenBank/DDBJ databases">
        <title>Flavobacterium gilvum sp. nov., isolated from stream water.</title>
        <authorList>
            <person name="Shin S.-K."/>
            <person name="Cho Y.-J."/>
            <person name="Yi H."/>
        </authorList>
    </citation>
    <scope>NUCLEOTIDE SEQUENCE [LARGE SCALE GENOMIC DNA]</scope>
    <source>
        <strain evidence="1 2">EM1308</strain>
    </source>
</reference>
<proteinExistence type="predicted"/>
<name>A0AAC9I5L2_9FLAO</name>
<evidence type="ECO:0000313" key="2">
    <source>
        <dbReference type="Proteomes" id="UP000175968"/>
    </source>
</evidence>
<accession>A0AAC9I5L2</accession>
<evidence type="ECO:0000313" key="1">
    <source>
        <dbReference type="EMBL" id="AOW09786.1"/>
    </source>
</evidence>
<gene>
    <name evidence="1" type="ORF">EM308_09870</name>
</gene>
<keyword evidence="2" id="KW-1185">Reference proteome</keyword>